<dbReference type="EMBL" id="HACA01012083">
    <property type="protein sequence ID" value="CDW29444.1"/>
    <property type="molecule type" value="Transcribed_RNA"/>
</dbReference>
<accession>A0A0K2TTU1</accession>
<protein>
    <submittedName>
        <fullName evidence="1">Uncharacterized protein</fullName>
    </submittedName>
</protein>
<proteinExistence type="predicted"/>
<organism evidence="1">
    <name type="scientific">Lepeophtheirus salmonis</name>
    <name type="common">Salmon louse</name>
    <name type="synonym">Caligus salmonis</name>
    <dbReference type="NCBI Taxonomy" id="72036"/>
    <lineage>
        <taxon>Eukaryota</taxon>
        <taxon>Metazoa</taxon>
        <taxon>Ecdysozoa</taxon>
        <taxon>Arthropoda</taxon>
        <taxon>Crustacea</taxon>
        <taxon>Multicrustacea</taxon>
        <taxon>Hexanauplia</taxon>
        <taxon>Copepoda</taxon>
        <taxon>Siphonostomatoida</taxon>
        <taxon>Caligidae</taxon>
        <taxon>Lepeophtheirus</taxon>
    </lineage>
</organism>
<name>A0A0K2TTU1_LEPSM</name>
<evidence type="ECO:0000313" key="1">
    <source>
        <dbReference type="EMBL" id="CDW29444.1"/>
    </source>
</evidence>
<dbReference type="AlphaFoldDB" id="A0A0K2TTU1"/>
<reference evidence="1" key="1">
    <citation type="submission" date="2014-05" db="EMBL/GenBank/DDBJ databases">
        <authorList>
            <person name="Chronopoulou M."/>
        </authorList>
    </citation>
    <scope>NUCLEOTIDE SEQUENCE</scope>
    <source>
        <tissue evidence="1">Whole organism</tissue>
    </source>
</reference>
<sequence length="23" mass="2773">MLWVEHLPPFLLLRSFGEDVDMK</sequence>